<evidence type="ECO:0000313" key="18">
    <source>
        <dbReference type="EMBL" id="ULU08719.1"/>
    </source>
</evidence>
<accession>A0AAE9DNJ5</accession>
<evidence type="ECO:0000256" key="11">
    <source>
        <dbReference type="SAM" id="Coils"/>
    </source>
</evidence>
<name>A0AAE9DNJ5_CAEBR</name>
<dbReference type="GO" id="GO:0005694">
    <property type="term" value="C:chromosome"/>
    <property type="evidence" value="ECO:0007669"/>
    <property type="project" value="UniProtKB-SubCell"/>
</dbReference>
<evidence type="ECO:0000256" key="4">
    <source>
        <dbReference type="ARBA" id="ARBA00016437"/>
    </source>
</evidence>
<dbReference type="PANTHER" id="PTHR17972:SF0">
    <property type="entry name" value="NUCLEOLAR PROTEIN 6"/>
    <property type="match status" value="1"/>
</dbReference>
<keyword evidence="7 10" id="KW-0539">Nucleus</keyword>
<dbReference type="Pfam" id="PF03813">
    <property type="entry name" value="Nrap"/>
    <property type="match status" value="1"/>
</dbReference>
<evidence type="ECO:0000256" key="6">
    <source>
        <dbReference type="ARBA" id="ARBA00022884"/>
    </source>
</evidence>
<dbReference type="Pfam" id="PF17404">
    <property type="entry name" value="Nrap_D3"/>
    <property type="match status" value="1"/>
</dbReference>
<feature type="coiled-coil region" evidence="11">
    <location>
        <begin position="30"/>
        <end position="60"/>
    </location>
</feature>
<dbReference type="InterPro" id="IPR035371">
    <property type="entry name" value="Nrap_D6"/>
</dbReference>
<dbReference type="Pfam" id="PF17406">
    <property type="entry name" value="Nrap_D5"/>
    <property type="match status" value="1"/>
</dbReference>
<evidence type="ECO:0000256" key="10">
    <source>
        <dbReference type="RuleBase" id="RU364032"/>
    </source>
</evidence>
<dbReference type="Pfam" id="PF17403">
    <property type="entry name" value="Nrap_D2"/>
    <property type="match status" value="1"/>
</dbReference>
<dbReference type="AlphaFoldDB" id="A0AAE9DNJ5"/>
<dbReference type="InterPro" id="IPR035369">
    <property type="entry name" value="Nrap_D4"/>
</dbReference>
<dbReference type="GO" id="GO:0003723">
    <property type="term" value="F:RNA binding"/>
    <property type="evidence" value="ECO:0007669"/>
    <property type="project" value="UniProtKB-KW"/>
</dbReference>
<evidence type="ECO:0000256" key="1">
    <source>
        <dbReference type="ARBA" id="ARBA00004286"/>
    </source>
</evidence>
<dbReference type="InterPro" id="IPR035367">
    <property type="entry name" value="Nrap_D2"/>
</dbReference>
<feature type="domain" description="Nrap protein" evidence="15">
    <location>
        <begin position="552"/>
        <end position="757"/>
    </location>
</feature>
<evidence type="ECO:0000256" key="9">
    <source>
        <dbReference type="ARBA" id="ARBA00035020"/>
    </source>
</evidence>
<dbReference type="Proteomes" id="UP000827892">
    <property type="component" value="Chromosome II"/>
</dbReference>
<protein>
    <recommendedName>
        <fullName evidence="4 10">Nucleolar protein 6</fullName>
    </recommendedName>
</protein>
<comment type="subcellular location">
    <subcellularLocation>
        <location evidence="1">Chromosome</location>
    </subcellularLocation>
    <subcellularLocation>
        <location evidence="2 10">Nucleus</location>
        <location evidence="2 10">Nucleolus</location>
    </subcellularLocation>
</comment>
<dbReference type="PANTHER" id="PTHR17972">
    <property type="entry name" value="NUCLEOLAR RNA-ASSOCIATED PROTEIN"/>
    <property type="match status" value="1"/>
</dbReference>
<feature type="domain" description="Nrap protein" evidence="13">
    <location>
        <begin position="247"/>
        <end position="375"/>
    </location>
</feature>
<dbReference type="Pfam" id="PF17405">
    <property type="entry name" value="Nrap_D4"/>
    <property type="match status" value="1"/>
</dbReference>
<evidence type="ECO:0000256" key="8">
    <source>
        <dbReference type="ARBA" id="ARBA00035000"/>
    </source>
</evidence>
<reference evidence="18 19" key="1">
    <citation type="submission" date="2022-05" db="EMBL/GenBank/DDBJ databases">
        <title>Chromosome-level reference genomes for two strains of Caenorhabditis briggsae: an improved platform for comparative genomics.</title>
        <authorList>
            <person name="Stevens L."/>
            <person name="Andersen E.C."/>
        </authorList>
    </citation>
    <scope>NUCLEOTIDE SEQUENCE [LARGE SCALE GENOMIC DNA]</scope>
    <source>
        <strain evidence="18">QX1410_ONT</strain>
        <tissue evidence="18">Whole-organism</tissue>
    </source>
</reference>
<feature type="domain" description="Nrap protein" evidence="17">
    <location>
        <begin position="917"/>
        <end position="1038"/>
    </location>
</feature>
<dbReference type="InterPro" id="IPR035368">
    <property type="entry name" value="Nrap_D3"/>
</dbReference>
<keyword evidence="11" id="KW-0175">Coiled coil</keyword>
<evidence type="ECO:0000256" key="3">
    <source>
        <dbReference type="ARBA" id="ARBA00006674"/>
    </source>
</evidence>
<evidence type="ECO:0000256" key="7">
    <source>
        <dbReference type="ARBA" id="ARBA00023242"/>
    </source>
</evidence>
<feature type="domain" description="Nrap protein" evidence="14">
    <location>
        <begin position="379"/>
        <end position="535"/>
    </location>
</feature>
<keyword evidence="6 10" id="KW-0694">RNA-binding</keyword>
<evidence type="ECO:0000259" key="14">
    <source>
        <dbReference type="Pfam" id="PF17404"/>
    </source>
</evidence>
<feature type="domain" description="Nrap protein" evidence="12">
    <location>
        <begin position="110"/>
        <end position="239"/>
    </location>
</feature>
<evidence type="ECO:0000259" key="16">
    <source>
        <dbReference type="Pfam" id="PF17406"/>
    </source>
</evidence>
<proteinExistence type="inferred from homology"/>
<dbReference type="GO" id="GO:0005730">
    <property type="term" value="C:nucleolus"/>
    <property type="evidence" value="ECO:0007669"/>
    <property type="project" value="UniProtKB-SubCell"/>
</dbReference>
<evidence type="ECO:0000256" key="2">
    <source>
        <dbReference type="ARBA" id="ARBA00004604"/>
    </source>
</evidence>
<evidence type="ECO:0000259" key="15">
    <source>
        <dbReference type="Pfam" id="PF17405"/>
    </source>
</evidence>
<evidence type="ECO:0000259" key="12">
    <source>
        <dbReference type="Pfam" id="PF03813"/>
    </source>
</evidence>
<comment type="similarity">
    <text evidence="3 10">Belongs to the NRAP family.</text>
</comment>
<dbReference type="InterPro" id="IPR005554">
    <property type="entry name" value="NOL6/Upt22"/>
</dbReference>
<evidence type="ECO:0000259" key="13">
    <source>
        <dbReference type="Pfam" id="PF17403"/>
    </source>
</evidence>
<comment type="subunit">
    <text evidence="9">Part of the small subunit (SSU) processome, composed of more than 70 proteins and the RNA chaperone small nucleolar RNA (snoRNA) U3.</text>
</comment>
<keyword evidence="5" id="KW-0158">Chromosome</keyword>
<sequence length="1044" mass="119070">METDELNEDVLPMTNAFKLLCEDFTPKHNKKEVEKQRQTAKNIKNELENAKSDLKIEYKNLDFWTQHDIKHPLHHLQKAISATTSSVTDFKWVKPSKISISEISATKKLQIFVEIPSELFGNRDYLNLTYPAKRAHFLCFAAKFLAGKFEKIEFMAGGINRDDPIFPDLIVGGVRIGFYTSELAKTKRFVPSIGNLRPVTVFGENLFKGIENATPMFNQRMLWSLLEFELVQELEKQMKTHPTALLALHLLQSVLEHRDLNLEFSPVVLTARIVRLIKNGQITEKQEILTVLRVIFKDFISWPSDVEYLDVNDEQMEDDVEEEYSQHFDVNLIWRHLNIASRISKNQMARMKKELATCYPLLGQVYTFDPIFIDKSPVFAQYDHVARLQINVAQLTPLIGEFGCDSVDNRDVICQFLRSLEHRIEQTMSERYEFLGIHEILDPAHATWKLGEYASQQRQKTFLVGFRSTSAWKNPLTVGPSAQTNEAKEFRTLWKDTSELRKFADTRICECVVWNEKPSDKVPRAILQFVLQKMFHLPATCLSWRSLTSSSNSSEADRAHEKKSQEAVFQAFTDLSMLLRGLKGIPLMITNVHGVSGYIRGSEPAYPSVFAAATSSGKDSGERRRHVVPEAGKIPLYSPAVTVHIKLEYSGKWGNDVEAIRRLTSSLYVKIAEKLRSEHKLCAVPTIDQLFVLKSGIVFKIVVVNDRILSILEEDVQKLKDSGASRIESSIQGMRLAMWKKKFIAEPLLQMYLQSFATSHKFFGSTVQLFKKWLGAKMLSGHLNDHIIELLVVAAISKRGAVEPQSTWSSFSRLLDLIATHPWSARPLFVDFGLKSWSEEERSKLEEKFVKMRPILPPMVVIHEEDHQGTKFTRENPSGIVLNRLVAVAKDALKLVEKQTTGEKSIDLETSLLTENLSPYDAVIHLEPSAVVRKKALLERRPIPENPKFQPKIPVVELDPVDELVYQLNNNFHAVAMFFYNKYGGHNIGVMFKPQEEEVPAKISRCSLHKSISDTVLRLNRAEILENIQIMGEGVVADVELKKA</sequence>
<feature type="domain" description="Nrap protein" evidence="16">
    <location>
        <begin position="760"/>
        <end position="910"/>
    </location>
</feature>
<evidence type="ECO:0000256" key="5">
    <source>
        <dbReference type="ARBA" id="ARBA00022454"/>
    </source>
</evidence>
<evidence type="ECO:0000259" key="17">
    <source>
        <dbReference type="Pfam" id="PF17407"/>
    </source>
</evidence>
<dbReference type="EMBL" id="CP090892">
    <property type="protein sequence ID" value="ULU08719.1"/>
    <property type="molecule type" value="Genomic_DNA"/>
</dbReference>
<comment type="function">
    <text evidence="8">Part of the small subunit (SSU) processome, first precursor of the small eukaryotic ribosomal subunit. During the assembly of the SSU processome in the nucleolus, many ribosome biogenesis factors, an RNA chaperone and ribosomal proteins associate with the nascent pre-rRNA and work in concert to generate RNA folding, modifications, rearrangements and cleavage as well as targeted degradation of pre-ribosomal RNA by the RNA exosome.</text>
</comment>
<dbReference type="Pfam" id="PF17407">
    <property type="entry name" value="Nrap_D6"/>
    <property type="match status" value="1"/>
</dbReference>
<dbReference type="Gene3D" id="3.30.70.3030">
    <property type="match status" value="1"/>
</dbReference>
<dbReference type="InterPro" id="IPR035082">
    <property type="entry name" value="Nrap_D1"/>
</dbReference>
<dbReference type="InterPro" id="IPR035370">
    <property type="entry name" value="Nrap_D5"/>
</dbReference>
<evidence type="ECO:0000313" key="19">
    <source>
        <dbReference type="Proteomes" id="UP000827892"/>
    </source>
</evidence>
<gene>
    <name evidence="18" type="ORF">L3Y34_019732</name>
</gene>
<organism evidence="18 19">
    <name type="scientific">Caenorhabditis briggsae</name>
    <dbReference type="NCBI Taxonomy" id="6238"/>
    <lineage>
        <taxon>Eukaryota</taxon>
        <taxon>Metazoa</taxon>
        <taxon>Ecdysozoa</taxon>
        <taxon>Nematoda</taxon>
        <taxon>Chromadorea</taxon>
        <taxon>Rhabditida</taxon>
        <taxon>Rhabditina</taxon>
        <taxon>Rhabditomorpha</taxon>
        <taxon>Rhabditoidea</taxon>
        <taxon>Rhabditidae</taxon>
        <taxon>Peloderinae</taxon>
        <taxon>Caenorhabditis</taxon>
    </lineage>
</organism>